<keyword evidence="2 6" id="KW-0732">Signal</keyword>
<comment type="similarity">
    <text evidence="1 5">Belongs to the glycosyl hydrolase 43 family.</text>
</comment>
<gene>
    <name evidence="7" type="ORF">SAMN05444167_0075</name>
</gene>
<evidence type="ECO:0000313" key="7">
    <source>
        <dbReference type="EMBL" id="SDE66424.1"/>
    </source>
</evidence>
<evidence type="ECO:0000256" key="5">
    <source>
        <dbReference type="RuleBase" id="RU361187"/>
    </source>
</evidence>
<evidence type="ECO:0000313" key="8">
    <source>
        <dbReference type="Proteomes" id="UP000182427"/>
    </source>
</evidence>
<reference evidence="7 8" key="1">
    <citation type="submission" date="2016-10" db="EMBL/GenBank/DDBJ databases">
        <authorList>
            <person name="de Groot N.N."/>
        </authorList>
    </citation>
    <scope>NUCLEOTIDE SEQUENCE [LARGE SCALE GENOMIC DNA]</scope>
    <source>
        <strain evidence="7 8">GAS232</strain>
    </source>
</reference>
<dbReference type="InterPro" id="IPR023296">
    <property type="entry name" value="Glyco_hydro_beta-prop_sf"/>
</dbReference>
<protein>
    <submittedName>
        <fullName evidence="7">Beta-xylosidase, GH43 family</fullName>
    </submittedName>
</protein>
<dbReference type="RefSeq" id="WP_172838093.1">
    <property type="nucleotide sequence ID" value="NZ_LT629690.1"/>
</dbReference>
<dbReference type="PANTHER" id="PTHR43817">
    <property type="entry name" value="GLYCOSYL HYDROLASE"/>
    <property type="match status" value="1"/>
</dbReference>
<keyword evidence="8" id="KW-1185">Reference proteome</keyword>
<keyword evidence="3 5" id="KW-0378">Hydrolase</keyword>
<dbReference type="SUPFAM" id="SSF75005">
    <property type="entry name" value="Arabinanase/levansucrase/invertase"/>
    <property type="match status" value="1"/>
</dbReference>
<evidence type="ECO:0000256" key="4">
    <source>
        <dbReference type="ARBA" id="ARBA00023295"/>
    </source>
</evidence>
<proteinExistence type="inferred from homology"/>
<dbReference type="Pfam" id="PF04616">
    <property type="entry name" value="Glyco_hydro_43"/>
    <property type="match status" value="1"/>
</dbReference>
<keyword evidence="4 5" id="KW-0326">Glycosidase</keyword>
<dbReference type="Gene3D" id="2.115.10.20">
    <property type="entry name" value="Glycosyl hydrolase domain, family 43"/>
    <property type="match status" value="1"/>
</dbReference>
<evidence type="ECO:0000256" key="2">
    <source>
        <dbReference type="ARBA" id="ARBA00022729"/>
    </source>
</evidence>
<feature type="chain" id="PRO_5009240868" evidence="6">
    <location>
        <begin position="22"/>
        <end position="316"/>
    </location>
</feature>
<organism evidence="7 8">
    <name type="scientific">Terriglobus roseus</name>
    <dbReference type="NCBI Taxonomy" id="392734"/>
    <lineage>
        <taxon>Bacteria</taxon>
        <taxon>Pseudomonadati</taxon>
        <taxon>Acidobacteriota</taxon>
        <taxon>Terriglobia</taxon>
        <taxon>Terriglobales</taxon>
        <taxon>Acidobacteriaceae</taxon>
        <taxon>Terriglobus</taxon>
    </lineage>
</organism>
<feature type="signal peptide" evidence="6">
    <location>
        <begin position="1"/>
        <end position="21"/>
    </location>
</feature>
<sequence length="316" mass="34463">MKLLRVLVLCVLSAGVAVAQANPLLDHADPFITLHPVQGKYVLLATTGNNITLWSGASVPTAAQDSKVVLTAPEGMDQVWSPTLWQMQGKWWIYFTARMNKGGHAIFVLSSDTTDVFGSYTFHGALELGRPSIDPSLLMVKGVPYLMYVTVDRGENAIWMTKLASPLQPVGEKALIAEPEFAWERGAGTTKNYPVNEGPTTLYHAGKTFIVYSGSDTASPRYCLGLLTFRGGDPLVRTNWVKMPQPVFEANPANGIYGPGRGTFAQDAGGWWLLYAAKATDDPTSRNRAVRAQRFTWKDGVPVFGVPMKDGPINSR</sequence>
<dbReference type="Proteomes" id="UP000182427">
    <property type="component" value="Chromosome I"/>
</dbReference>
<dbReference type="InterPro" id="IPR006710">
    <property type="entry name" value="Glyco_hydro_43"/>
</dbReference>
<evidence type="ECO:0000256" key="1">
    <source>
        <dbReference type="ARBA" id="ARBA00009865"/>
    </source>
</evidence>
<dbReference type="GO" id="GO:0005975">
    <property type="term" value="P:carbohydrate metabolic process"/>
    <property type="evidence" value="ECO:0007669"/>
    <property type="project" value="InterPro"/>
</dbReference>
<dbReference type="AlphaFoldDB" id="A0A1G7ERZ2"/>
<evidence type="ECO:0000256" key="3">
    <source>
        <dbReference type="ARBA" id="ARBA00022801"/>
    </source>
</evidence>
<evidence type="ECO:0000256" key="6">
    <source>
        <dbReference type="SAM" id="SignalP"/>
    </source>
</evidence>
<name>A0A1G7ERZ2_9BACT</name>
<dbReference type="PANTHER" id="PTHR43817:SF1">
    <property type="entry name" value="HYDROLASE, FAMILY 43, PUTATIVE (AFU_ORTHOLOGUE AFUA_3G01660)-RELATED"/>
    <property type="match status" value="1"/>
</dbReference>
<accession>A0A1G7ERZ2</accession>
<dbReference type="GO" id="GO:0004553">
    <property type="term" value="F:hydrolase activity, hydrolyzing O-glycosyl compounds"/>
    <property type="evidence" value="ECO:0007669"/>
    <property type="project" value="InterPro"/>
</dbReference>
<dbReference type="EMBL" id="LT629690">
    <property type="protein sequence ID" value="SDE66424.1"/>
    <property type="molecule type" value="Genomic_DNA"/>
</dbReference>